<comment type="caution">
    <text evidence="10">The sequence shown here is derived from an EMBL/GenBank/DDBJ whole genome shotgun (WGS) entry which is preliminary data.</text>
</comment>
<organism evidence="10 11">
    <name type="scientific">Novosphingobium colocasiae</name>
    <dbReference type="NCBI Taxonomy" id="1256513"/>
    <lineage>
        <taxon>Bacteria</taxon>
        <taxon>Pseudomonadati</taxon>
        <taxon>Pseudomonadota</taxon>
        <taxon>Alphaproteobacteria</taxon>
        <taxon>Sphingomonadales</taxon>
        <taxon>Sphingomonadaceae</taxon>
        <taxon>Novosphingobium</taxon>
    </lineage>
</organism>
<proteinExistence type="inferred from homology"/>
<sequence>MGGGLPFPIETDREYEMDVSFTAEEEAFRREIRAFIAAEYPQSLRDALANGAEPTRENYLTWMRILAKKGWLAASWPKEYGGPGWSLTQQQIFRDELEDADTIRTASMGIAMCGPVIRQFGTAEQKARFLPPMVNAESWWCQGFSEPGAGSDLASIRTRAERVVGDDGKEYYRVNGQKTWTTLAQHADWGFFLVRTDPDAKKQKGISFLLIDMASPGIQVRPIETLGGDREVNEVWLEDVMVPIENRVHDENEGWTCAKFLLEHERSAIADVSRTKRRVKNLRALADERHDERGSVMSDAPAFRRKIAQLEIELIALEATNFRALTDASNGRDPGPLMSMLKTRGSEIAQSTFELTQEAAGPYGMVTPAPESGGIQPIGPRTGVRAADHYLNSRKLSIYGGSNEIQLTIIAKTALSL</sequence>
<evidence type="ECO:0000256" key="5">
    <source>
        <dbReference type="ARBA" id="ARBA00023002"/>
    </source>
</evidence>
<feature type="domain" description="Acyl-CoA dehydrogenase/oxidase N-terminal" evidence="9">
    <location>
        <begin position="22"/>
        <end position="137"/>
    </location>
</feature>
<evidence type="ECO:0000256" key="1">
    <source>
        <dbReference type="ARBA" id="ARBA00001974"/>
    </source>
</evidence>
<dbReference type="AlphaFoldDB" id="A0A918PPN4"/>
<evidence type="ECO:0000259" key="8">
    <source>
        <dbReference type="Pfam" id="PF02770"/>
    </source>
</evidence>
<dbReference type="Pfam" id="PF02771">
    <property type="entry name" value="Acyl-CoA_dh_N"/>
    <property type="match status" value="1"/>
</dbReference>
<dbReference type="InterPro" id="IPR037069">
    <property type="entry name" value="AcylCoA_DH/ox_N_sf"/>
</dbReference>
<accession>A0A918PPN4</accession>
<feature type="domain" description="Acyl-CoA dehydrogenase/oxidase C-terminal" evidence="7">
    <location>
        <begin position="252"/>
        <end position="414"/>
    </location>
</feature>
<dbReference type="Gene3D" id="1.10.540.10">
    <property type="entry name" value="Acyl-CoA dehydrogenase/oxidase, N-terminal domain"/>
    <property type="match status" value="1"/>
</dbReference>
<gene>
    <name evidence="10" type="ORF">GCM10011614_33620</name>
</gene>
<keyword evidence="4 6" id="KW-0274">FAD</keyword>
<dbReference type="PANTHER" id="PTHR43292">
    <property type="entry name" value="ACYL-COA DEHYDROGENASE"/>
    <property type="match status" value="1"/>
</dbReference>
<dbReference type="InterPro" id="IPR046373">
    <property type="entry name" value="Acyl-CoA_Oxase/DH_mid-dom_sf"/>
</dbReference>
<protein>
    <submittedName>
        <fullName evidence="10">Acyl-CoA dehydrogenase</fullName>
    </submittedName>
</protein>
<dbReference type="Gene3D" id="2.40.110.10">
    <property type="entry name" value="Butyryl-CoA Dehydrogenase, subunit A, domain 2"/>
    <property type="match status" value="1"/>
</dbReference>
<comment type="similarity">
    <text evidence="2 6">Belongs to the acyl-CoA dehydrogenase family.</text>
</comment>
<feature type="domain" description="Acyl-CoA oxidase/dehydrogenase middle" evidence="8">
    <location>
        <begin position="141"/>
        <end position="239"/>
    </location>
</feature>
<evidence type="ECO:0000256" key="2">
    <source>
        <dbReference type="ARBA" id="ARBA00009347"/>
    </source>
</evidence>
<evidence type="ECO:0000259" key="7">
    <source>
        <dbReference type="Pfam" id="PF00441"/>
    </source>
</evidence>
<evidence type="ECO:0000259" key="9">
    <source>
        <dbReference type="Pfam" id="PF02771"/>
    </source>
</evidence>
<dbReference type="InterPro" id="IPR013786">
    <property type="entry name" value="AcylCoA_DH/ox_N"/>
</dbReference>
<dbReference type="FunFam" id="2.40.110.10:FF:000011">
    <property type="entry name" value="Acyl-CoA dehydrogenase FadE34"/>
    <property type="match status" value="1"/>
</dbReference>
<dbReference type="Proteomes" id="UP000648075">
    <property type="component" value="Unassembled WGS sequence"/>
</dbReference>
<reference evidence="10" key="1">
    <citation type="journal article" date="2014" name="Int. J. Syst. Evol. Microbiol.">
        <title>Complete genome sequence of Corynebacterium casei LMG S-19264T (=DSM 44701T), isolated from a smear-ripened cheese.</title>
        <authorList>
            <consortium name="US DOE Joint Genome Institute (JGI-PGF)"/>
            <person name="Walter F."/>
            <person name="Albersmeier A."/>
            <person name="Kalinowski J."/>
            <person name="Ruckert C."/>
        </authorList>
    </citation>
    <scope>NUCLEOTIDE SEQUENCE</scope>
    <source>
        <strain evidence="10">KCTC 32255</strain>
    </source>
</reference>
<dbReference type="InterPro" id="IPR009100">
    <property type="entry name" value="AcylCoA_DH/oxidase_NM_dom_sf"/>
</dbReference>
<comment type="cofactor">
    <cofactor evidence="1 6">
        <name>FAD</name>
        <dbReference type="ChEBI" id="CHEBI:57692"/>
    </cofactor>
</comment>
<evidence type="ECO:0000313" key="10">
    <source>
        <dbReference type="EMBL" id="GGZ16113.1"/>
    </source>
</evidence>
<dbReference type="SUPFAM" id="SSF56645">
    <property type="entry name" value="Acyl-CoA dehydrogenase NM domain-like"/>
    <property type="match status" value="1"/>
</dbReference>
<dbReference type="Pfam" id="PF02770">
    <property type="entry name" value="Acyl-CoA_dh_M"/>
    <property type="match status" value="1"/>
</dbReference>
<reference evidence="10" key="2">
    <citation type="submission" date="2020-09" db="EMBL/GenBank/DDBJ databases">
        <authorList>
            <person name="Sun Q."/>
            <person name="Kim S."/>
        </authorList>
    </citation>
    <scope>NUCLEOTIDE SEQUENCE</scope>
    <source>
        <strain evidence="10">KCTC 32255</strain>
    </source>
</reference>
<evidence type="ECO:0000256" key="3">
    <source>
        <dbReference type="ARBA" id="ARBA00022630"/>
    </source>
</evidence>
<dbReference type="InterPro" id="IPR052161">
    <property type="entry name" value="Mycobact_Acyl-CoA_DH"/>
</dbReference>
<dbReference type="GO" id="GO:0050660">
    <property type="term" value="F:flavin adenine dinucleotide binding"/>
    <property type="evidence" value="ECO:0007669"/>
    <property type="project" value="InterPro"/>
</dbReference>
<evidence type="ECO:0000256" key="6">
    <source>
        <dbReference type="RuleBase" id="RU362125"/>
    </source>
</evidence>
<dbReference type="InterPro" id="IPR036250">
    <property type="entry name" value="AcylCo_DH-like_C"/>
</dbReference>
<dbReference type="PANTHER" id="PTHR43292:SF3">
    <property type="entry name" value="ACYL-COA DEHYDROGENASE FADE29"/>
    <property type="match status" value="1"/>
</dbReference>
<keyword evidence="11" id="KW-1185">Reference proteome</keyword>
<dbReference type="GO" id="GO:0005886">
    <property type="term" value="C:plasma membrane"/>
    <property type="evidence" value="ECO:0007669"/>
    <property type="project" value="TreeGrafter"/>
</dbReference>
<evidence type="ECO:0000256" key="4">
    <source>
        <dbReference type="ARBA" id="ARBA00022827"/>
    </source>
</evidence>
<dbReference type="Gene3D" id="1.20.140.10">
    <property type="entry name" value="Butyryl-CoA Dehydrogenase, subunit A, domain 3"/>
    <property type="match status" value="1"/>
</dbReference>
<dbReference type="InterPro" id="IPR009075">
    <property type="entry name" value="AcylCo_DH/oxidase_C"/>
</dbReference>
<name>A0A918PPN4_9SPHN</name>
<dbReference type="GO" id="GO:0016627">
    <property type="term" value="F:oxidoreductase activity, acting on the CH-CH group of donors"/>
    <property type="evidence" value="ECO:0007669"/>
    <property type="project" value="InterPro"/>
</dbReference>
<dbReference type="SUPFAM" id="SSF47203">
    <property type="entry name" value="Acyl-CoA dehydrogenase C-terminal domain-like"/>
    <property type="match status" value="1"/>
</dbReference>
<keyword evidence="3 6" id="KW-0285">Flavoprotein</keyword>
<keyword evidence="5 6" id="KW-0560">Oxidoreductase</keyword>
<dbReference type="InterPro" id="IPR006091">
    <property type="entry name" value="Acyl-CoA_Oxase/DH_mid-dom"/>
</dbReference>
<evidence type="ECO:0000313" key="11">
    <source>
        <dbReference type="Proteomes" id="UP000648075"/>
    </source>
</evidence>
<dbReference type="EMBL" id="BMZA01000025">
    <property type="protein sequence ID" value="GGZ16113.1"/>
    <property type="molecule type" value="Genomic_DNA"/>
</dbReference>
<dbReference type="Pfam" id="PF00441">
    <property type="entry name" value="Acyl-CoA_dh_1"/>
    <property type="match status" value="1"/>
</dbReference>